<keyword evidence="4" id="KW-1185">Reference proteome</keyword>
<dbReference type="EMBL" id="DUZY01000001">
    <property type="protein sequence ID" value="DAD25627.1"/>
    <property type="molecule type" value="Genomic_DNA"/>
</dbReference>
<evidence type="ECO:0000313" key="4">
    <source>
        <dbReference type="Proteomes" id="UP000607653"/>
    </source>
</evidence>
<dbReference type="EMBL" id="DUZY01000001">
    <property type="protein sequence ID" value="DAD25550.1"/>
    <property type="molecule type" value="Genomic_DNA"/>
</dbReference>
<protein>
    <submittedName>
        <fullName evidence="1">Uncharacterized protein</fullName>
    </submittedName>
</protein>
<name>A0A822XYV0_NELNU</name>
<reference evidence="1 4" key="1">
    <citation type="journal article" date="2020" name="Mol. Biol. Evol.">
        <title>Distinct Expression and Methylation Patterns for Genes with Different Fates following a Single Whole-Genome Duplication in Flowering Plants.</title>
        <authorList>
            <person name="Shi T."/>
            <person name="Rahmani R.S."/>
            <person name="Gugger P.F."/>
            <person name="Wang M."/>
            <person name="Li H."/>
            <person name="Zhang Y."/>
            <person name="Li Z."/>
            <person name="Wang Q."/>
            <person name="Van de Peer Y."/>
            <person name="Marchal K."/>
            <person name="Chen J."/>
        </authorList>
    </citation>
    <scope>NUCLEOTIDE SEQUENCE [LARGE SCALE GENOMIC DNA]</scope>
    <source>
        <tissue evidence="1">Leaf</tissue>
    </source>
</reference>
<evidence type="ECO:0000313" key="1">
    <source>
        <dbReference type="EMBL" id="DAD25550.1"/>
    </source>
</evidence>
<dbReference type="Proteomes" id="UP000607653">
    <property type="component" value="Unassembled WGS sequence"/>
</dbReference>
<sequence length="57" mass="6045">MKVAYFENLSTTTMMLPSPSTLGKQEMKSIVTLCHGLVRIGKGSSSPPGLLCSILSC</sequence>
<proteinExistence type="predicted"/>
<organism evidence="1 4">
    <name type="scientific">Nelumbo nucifera</name>
    <name type="common">Sacred lotus</name>
    <dbReference type="NCBI Taxonomy" id="4432"/>
    <lineage>
        <taxon>Eukaryota</taxon>
        <taxon>Viridiplantae</taxon>
        <taxon>Streptophyta</taxon>
        <taxon>Embryophyta</taxon>
        <taxon>Tracheophyta</taxon>
        <taxon>Spermatophyta</taxon>
        <taxon>Magnoliopsida</taxon>
        <taxon>Proteales</taxon>
        <taxon>Nelumbonaceae</taxon>
        <taxon>Nelumbo</taxon>
    </lineage>
</organism>
<evidence type="ECO:0000313" key="2">
    <source>
        <dbReference type="EMBL" id="DAD25610.1"/>
    </source>
</evidence>
<gene>
    <name evidence="1" type="ORF">HUJ06_027014</name>
    <name evidence="2" type="ORF">HUJ06_027074</name>
    <name evidence="3" type="ORF">HUJ06_027091</name>
</gene>
<comment type="caution">
    <text evidence="1">The sequence shown here is derived from an EMBL/GenBank/DDBJ whole genome shotgun (WGS) entry which is preliminary data.</text>
</comment>
<dbReference type="EMBL" id="DUZY01000001">
    <property type="protein sequence ID" value="DAD25610.1"/>
    <property type="molecule type" value="Genomic_DNA"/>
</dbReference>
<evidence type="ECO:0000313" key="3">
    <source>
        <dbReference type="EMBL" id="DAD25627.1"/>
    </source>
</evidence>
<accession>A0A822XYV0</accession>
<dbReference type="AlphaFoldDB" id="A0A822XYV0"/>